<evidence type="ECO:0000313" key="3">
    <source>
        <dbReference type="Proteomes" id="UP000051645"/>
    </source>
</evidence>
<sequence>MTKQPVDIRVVTEVTGEPRIVDYSQRVIVQYSNKDQEILYRVYDRSDEEQPFVAFTETGTVDTVEERMSCTNNPVKFAYLTYLGLADDSEQLLWHQIVAYVDAHQEQFFDADGDIDYGMKLTQADIAQILQG</sequence>
<accession>A0A0R2G2R8</accession>
<evidence type="ECO:0000313" key="2">
    <source>
        <dbReference type="EMBL" id="KRN33798.1"/>
    </source>
</evidence>
<dbReference type="Proteomes" id="UP000051751">
    <property type="component" value="Unassembled WGS sequence"/>
</dbReference>
<dbReference type="PATRIC" id="fig|81857.3.peg.565"/>
<reference evidence="3 4" key="1">
    <citation type="journal article" date="2015" name="Genome Announc.">
        <title>Expanding the biotechnology potential of lactobacilli through comparative genomics of 213 strains and associated genera.</title>
        <authorList>
            <person name="Sun Z."/>
            <person name="Harris H.M."/>
            <person name="McCann A."/>
            <person name="Guo C."/>
            <person name="Argimon S."/>
            <person name="Zhang W."/>
            <person name="Yang X."/>
            <person name="Jeffery I.B."/>
            <person name="Cooney J.C."/>
            <person name="Kagawa T.F."/>
            <person name="Liu W."/>
            <person name="Song Y."/>
            <person name="Salvetti E."/>
            <person name="Wrobel A."/>
            <person name="Rasinkangas P."/>
            <person name="Parkhill J."/>
            <person name="Rea M.C."/>
            <person name="O'Sullivan O."/>
            <person name="Ritari J."/>
            <person name="Douillard F.P."/>
            <person name="Paul Ross R."/>
            <person name="Yang R."/>
            <person name="Briner A.E."/>
            <person name="Felis G.E."/>
            <person name="de Vos W.M."/>
            <person name="Barrangou R."/>
            <person name="Klaenhammer T.R."/>
            <person name="Caufield P.W."/>
            <person name="Cui Y."/>
            <person name="Zhang H."/>
            <person name="O'Toole P.W."/>
        </authorList>
    </citation>
    <scope>NUCLEOTIDE SEQUENCE [LARGE SCALE GENOMIC DNA]</scope>
    <source>
        <strain evidence="1 4">ATCC BAA-66</strain>
        <strain evidence="2 3">DSM 13344</strain>
    </source>
</reference>
<dbReference type="Proteomes" id="UP000051645">
    <property type="component" value="Unassembled WGS sequence"/>
</dbReference>
<protein>
    <submittedName>
        <fullName evidence="2">Uncharacterized protein</fullName>
    </submittedName>
</protein>
<organism evidence="2 3">
    <name type="scientific">Lactobacillus selangorensis</name>
    <dbReference type="NCBI Taxonomy" id="81857"/>
    <lineage>
        <taxon>Bacteria</taxon>
        <taxon>Bacillati</taxon>
        <taxon>Bacillota</taxon>
        <taxon>Bacilli</taxon>
        <taxon>Lactobacillales</taxon>
        <taxon>Lactobacillaceae</taxon>
        <taxon>Lactobacillus</taxon>
    </lineage>
</organism>
<name>A0A0R2G2R8_9LACO</name>
<gene>
    <name evidence="1" type="ORF">IV38_GL000560</name>
    <name evidence="2" type="ORF">IV40_GL000108</name>
</gene>
<dbReference type="AlphaFoldDB" id="A0A0R2G2R8"/>
<dbReference type="EMBL" id="JQAZ01000001">
    <property type="protein sequence ID" value="KRN33798.1"/>
    <property type="molecule type" value="Genomic_DNA"/>
</dbReference>
<evidence type="ECO:0000313" key="1">
    <source>
        <dbReference type="EMBL" id="KRN29673.1"/>
    </source>
</evidence>
<comment type="caution">
    <text evidence="2">The sequence shown here is derived from an EMBL/GenBank/DDBJ whole genome shotgun (WGS) entry which is preliminary data.</text>
</comment>
<keyword evidence="3" id="KW-1185">Reference proteome</keyword>
<evidence type="ECO:0000313" key="4">
    <source>
        <dbReference type="Proteomes" id="UP000051751"/>
    </source>
</evidence>
<dbReference type="STRING" id="81857.IV38_GL000560"/>
<dbReference type="EMBL" id="JQAT01000001">
    <property type="protein sequence ID" value="KRN29673.1"/>
    <property type="molecule type" value="Genomic_DNA"/>
</dbReference>
<proteinExistence type="predicted"/>
<dbReference type="RefSeq" id="WP_057768332.1">
    <property type="nucleotide sequence ID" value="NZ_JQAT01000001.1"/>
</dbReference>